<sequence length="664" mass="76624">MLHLKMLTKRRMPMIDTSDEDIWYAEGIFLPDGKSFDSERIFVIKCMESKDIQACPGSGKTTTLLAKLAILAKKMPLEDNRGICVLAHTNVAIDEIKNKLGSESDILFNYPNYIGTIQSFVDKFLAIPANIVYYGTRPSKIDNEAHDFEMTKKFNEIKRDRDLFWWLKSTSSRKGITPYELFLNIRIDFINGKIKDNINASRALLADSANEKYVKLFSAKEYLFQNGILHYDDAYSLAFKYLNDFGEILSDTLSERFAFVFIDEMQDTDSHQNEIINEIFDKSKVVVQKFGDVNQSIYDSSVKAETVWDVSDDCLNISGSKRFSNRIADIVKRFCVNKQNVSGNSSIEDIQPTILQFDDDTIEFVLPTFAEIISEHNLGDKINKFKAVGWVGAKKENKITLISYFPNFQKKSQLKKSNFNHLGEYLQKSDVENVNYYRKMIINVLLKVLRLLDIKNEMNSRFFTERSLIQYLNMKDSDFYYEFNLKMGEWCLEIHNKNNIFAELKDFIENDFCPFFETTNLNNIKDLLQNDSFLNGESHQFQHSNIYSDASNIDIEVATVHSVKGETHTATLYLETYYNRGFDIKRSIDYLKKNTDGGVYIQSLKMAYVGMTRPTDLLCIAAHKDSISGNEDFLQNMGWAIKNICNNEQPEEGIKSNYQSTLTK</sequence>
<dbReference type="EC" id="3.1.11.5" evidence="7"/>
<feature type="domain" description="UvrD-like helicase ATP-binding" evidence="6">
    <location>
        <begin position="33"/>
        <end position="346"/>
    </location>
</feature>
<dbReference type="PANTHER" id="PTHR11070:SF2">
    <property type="entry name" value="ATP-DEPENDENT DNA HELICASE SRS2"/>
    <property type="match status" value="1"/>
</dbReference>
<evidence type="ECO:0000256" key="1">
    <source>
        <dbReference type="ARBA" id="ARBA00022741"/>
    </source>
</evidence>
<evidence type="ECO:0000256" key="5">
    <source>
        <dbReference type="PROSITE-ProRule" id="PRU00560"/>
    </source>
</evidence>
<evidence type="ECO:0000256" key="2">
    <source>
        <dbReference type="ARBA" id="ARBA00022801"/>
    </source>
</evidence>
<keyword evidence="4 5" id="KW-0067">ATP-binding</keyword>
<dbReference type="GO" id="GO:0000725">
    <property type="term" value="P:recombinational repair"/>
    <property type="evidence" value="ECO:0007669"/>
    <property type="project" value="TreeGrafter"/>
</dbReference>
<dbReference type="InterPro" id="IPR014016">
    <property type="entry name" value="UvrD-like_ATP-bd"/>
</dbReference>
<organism evidence="7">
    <name type="scientific">Candidatus Methanogaster sp. ANME-2c ERB4</name>
    <dbReference type="NCBI Taxonomy" id="2759911"/>
    <lineage>
        <taxon>Archaea</taxon>
        <taxon>Methanobacteriati</taxon>
        <taxon>Methanobacteriota</taxon>
        <taxon>Stenosarchaea group</taxon>
        <taxon>Methanomicrobia</taxon>
        <taxon>Methanosarcinales</taxon>
        <taxon>ANME-2 cluster</taxon>
        <taxon>Candidatus Methanogasteraceae</taxon>
        <taxon>Candidatus Methanogaster</taxon>
    </lineage>
</organism>
<keyword evidence="3 5" id="KW-0347">Helicase</keyword>
<proteinExistence type="predicted"/>
<dbReference type="InterPro" id="IPR000212">
    <property type="entry name" value="DNA_helicase_UvrD/REP"/>
</dbReference>
<evidence type="ECO:0000313" key="7">
    <source>
        <dbReference type="EMBL" id="QNO45405.1"/>
    </source>
</evidence>
<dbReference type="EMBL" id="MT631110">
    <property type="protein sequence ID" value="QNO45405.1"/>
    <property type="molecule type" value="Genomic_DNA"/>
</dbReference>
<dbReference type="PANTHER" id="PTHR11070">
    <property type="entry name" value="UVRD / RECB / PCRA DNA HELICASE FAMILY MEMBER"/>
    <property type="match status" value="1"/>
</dbReference>
<keyword evidence="2 5" id="KW-0378">Hydrolase</keyword>
<evidence type="ECO:0000259" key="6">
    <source>
        <dbReference type="PROSITE" id="PS51198"/>
    </source>
</evidence>
<dbReference type="GO" id="GO:0043138">
    <property type="term" value="F:3'-5' DNA helicase activity"/>
    <property type="evidence" value="ECO:0007669"/>
    <property type="project" value="TreeGrafter"/>
</dbReference>
<evidence type="ECO:0000256" key="4">
    <source>
        <dbReference type="ARBA" id="ARBA00022840"/>
    </source>
</evidence>
<keyword evidence="1 5" id="KW-0547">Nucleotide-binding</keyword>
<name>A0A7G9YBM1_9EURY</name>
<feature type="binding site" evidence="5">
    <location>
        <begin position="54"/>
        <end position="61"/>
    </location>
    <ligand>
        <name>ATP</name>
        <dbReference type="ChEBI" id="CHEBI:30616"/>
    </ligand>
</feature>
<dbReference type="PROSITE" id="PS51198">
    <property type="entry name" value="UVRD_HELICASE_ATP_BIND"/>
    <property type="match status" value="1"/>
</dbReference>
<protein>
    <submittedName>
        <fullName evidence="7">RecBCD enzyme subunit RecB</fullName>
        <ecNumber evidence="7">3.1.11.5</ecNumber>
    </submittedName>
</protein>
<dbReference type="InterPro" id="IPR027417">
    <property type="entry name" value="P-loop_NTPase"/>
</dbReference>
<dbReference type="GO" id="GO:0005524">
    <property type="term" value="F:ATP binding"/>
    <property type="evidence" value="ECO:0007669"/>
    <property type="project" value="UniProtKB-UniRule"/>
</dbReference>
<dbReference type="Pfam" id="PF00580">
    <property type="entry name" value="UvrD-helicase"/>
    <property type="match status" value="1"/>
</dbReference>
<dbReference type="SUPFAM" id="SSF52540">
    <property type="entry name" value="P-loop containing nucleoside triphosphate hydrolases"/>
    <property type="match status" value="1"/>
</dbReference>
<gene>
    <name evidence="7" type="primary">recB</name>
    <name evidence="7" type="ORF">PLMKAGEE_00002</name>
</gene>
<accession>A0A7G9YBM1</accession>
<dbReference type="GO" id="GO:0003677">
    <property type="term" value="F:DNA binding"/>
    <property type="evidence" value="ECO:0007669"/>
    <property type="project" value="InterPro"/>
</dbReference>
<dbReference type="Gene3D" id="3.40.50.300">
    <property type="entry name" value="P-loop containing nucleotide triphosphate hydrolases"/>
    <property type="match status" value="1"/>
</dbReference>
<evidence type="ECO:0000256" key="3">
    <source>
        <dbReference type="ARBA" id="ARBA00022806"/>
    </source>
</evidence>
<dbReference type="GO" id="GO:0008854">
    <property type="term" value="F:exodeoxyribonuclease V activity"/>
    <property type="evidence" value="ECO:0007669"/>
    <property type="project" value="UniProtKB-EC"/>
</dbReference>
<reference evidence="7" key="1">
    <citation type="submission" date="2020-06" db="EMBL/GenBank/DDBJ databases">
        <title>Unique genomic features of the anaerobic methanotrophic archaea.</title>
        <authorList>
            <person name="Chadwick G.L."/>
            <person name="Skennerton C.T."/>
            <person name="Laso-Perez R."/>
            <person name="Leu A.O."/>
            <person name="Speth D.R."/>
            <person name="Yu H."/>
            <person name="Morgan-Lang C."/>
            <person name="Hatzenpichler R."/>
            <person name="Goudeau D."/>
            <person name="Malmstrom R."/>
            <person name="Brazelton W.J."/>
            <person name="Woyke T."/>
            <person name="Hallam S.J."/>
            <person name="Tyson G.W."/>
            <person name="Wegener G."/>
            <person name="Boetius A."/>
            <person name="Orphan V."/>
        </authorList>
    </citation>
    <scope>NUCLEOTIDE SEQUENCE</scope>
</reference>
<dbReference type="AlphaFoldDB" id="A0A7G9YBM1"/>